<evidence type="ECO:0000313" key="10">
    <source>
        <dbReference type="EMBL" id="CAD8834248.1"/>
    </source>
</evidence>
<keyword evidence="3 9" id="KW-0813">Transport</keyword>
<reference evidence="10" key="1">
    <citation type="submission" date="2021-01" db="EMBL/GenBank/DDBJ databases">
        <authorList>
            <person name="Corre E."/>
            <person name="Pelletier E."/>
            <person name="Niang G."/>
            <person name="Scheremetjew M."/>
            <person name="Finn R."/>
            <person name="Kale V."/>
            <person name="Holt S."/>
            <person name="Cochrane G."/>
            <person name="Meng A."/>
            <person name="Brown T."/>
            <person name="Cohen L."/>
        </authorList>
    </citation>
    <scope>NUCLEOTIDE SEQUENCE</scope>
</reference>
<feature type="repeat" description="Solcar" evidence="8">
    <location>
        <begin position="7"/>
        <end position="92"/>
    </location>
</feature>
<dbReference type="InterPro" id="IPR002067">
    <property type="entry name" value="MCP"/>
</dbReference>
<dbReference type="EMBL" id="HBFQ01012276">
    <property type="protein sequence ID" value="CAD8834248.1"/>
    <property type="molecule type" value="Transcribed_RNA"/>
</dbReference>
<evidence type="ECO:0000256" key="3">
    <source>
        <dbReference type="ARBA" id="ARBA00022448"/>
    </source>
</evidence>
<dbReference type="InterPro" id="IPR023395">
    <property type="entry name" value="MCP_dom_sf"/>
</dbReference>
<protein>
    <submittedName>
        <fullName evidence="10">Uncharacterized protein</fullName>
    </submittedName>
</protein>
<sequence>MSDDKGARLFASAVGAGVAESITLPTDVCKVRLQVQVSEGGKPRYRGMLHCMTSILGEEGPVALWKGFQPALVRQVCYTSLAFVLYEPVRNFYGRFSQTGSEPTFLQRLMAGGTAGAMAITVFNPTEVLKTQLQTASRPVPMRTIVSQVWGRDGILGFWAGFQPNVARTFLVNAAELGTYDEAKARLRPVLGDGLGTHVGASGIAGFASACTSTPADVVKTRLMNTAGQAQAYSGVVNAVQTILREEGVSALYKGFTPILIRKVVWCTVFFVSYERLRSFANSF</sequence>
<dbReference type="Pfam" id="PF00153">
    <property type="entry name" value="Mito_carr"/>
    <property type="match status" value="3"/>
</dbReference>
<dbReference type="InterPro" id="IPR018108">
    <property type="entry name" value="MCP_transmembrane"/>
</dbReference>
<proteinExistence type="inferred from homology"/>
<dbReference type="SUPFAM" id="SSF103506">
    <property type="entry name" value="Mitochondrial carrier"/>
    <property type="match status" value="1"/>
</dbReference>
<gene>
    <name evidence="10" type="ORF">NSCI0253_LOCUS8596</name>
</gene>
<evidence type="ECO:0000256" key="6">
    <source>
        <dbReference type="ARBA" id="ARBA00022989"/>
    </source>
</evidence>
<keyword evidence="7 8" id="KW-0472">Membrane</keyword>
<evidence type="ECO:0000256" key="9">
    <source>
        <dbReference type="RuleBase" id="RU000488"/>
    </source>
</evidence>
<evidence type="ECO:0000256" key="1">
    <source>
        <dbReference type="ARBA" id="ARBA00004141"/>
    </source>
</evidence>
<dbReference type="Gene3D" id="1.50.40.10">
    <property type="entry name" value="Mitochondrial carrier domain"/>
    <property type="match status" value="1"/>
</dbReference>
<dbReference type="InterPro" id="IPR050391">
    <property type="entry name" value="Mito_Metabolite_Transporter"/>
</dbReference>
<organism evidence="10">
    <name type="scientific">Noctiluca scintillans</name>
    <name type="common">Sea sparkle</name>
    <name type="synonym">Red tide dinoflagellate</name>
    <dbReference type="NCBI Taxonomy" id="2966"/>
    <lineage>
        <taxon>Eukaryota</taxon>
        <taxon>Sar</taxon>
        <taxon>Alveolata</taxon>
        <taxon>Dinophyceae</taxon>
        <taxon>Noctilucales</taxon>
        <taxon>Noctilucaceae</taxon>
        <taxon>Noctiluca</taxon>
    </lineage>
</organism>
<feature type="repeat" description="Solcar" evidence="8">
    <location>
        <begin position="193"/>
        <end position="280"/>
    </location>
</feature>
<accession>A0A7S0ZWB4</accession>
<evidence type="ECO:0000256" key="5">
    <source>
        <dbReference type="ARBA" id="ARBA00022737"/>
    </source>
</evidence>
<evidence type="ECO:0000256" key="7">
    <source>
        <dbReference type="ARBA" id="ARBA00023136"/>
    </source>
</evidence>
<feature type="repeat" description="Solcar" evidence="8">
    <location>
        <begin position="103"/>
        <end position="186"/>
    </location>
</feature>
<comment type="subcellular location">
    <subcellularLocation>
        <location evidence="1">Membrane</location>
        <topology evidence="1">Multi-pass membrane protein</topology>
    </subcellularLocation>
</comment>
<keyword evidence="5" id="KW-0677">Repeat</keyword>
<dbReference type="PROSITE" id="PS50920">
    <property type="entry name" value="SOLCAR"/>
    <property type="match status" value="3"/>
</dbReference>
<comment type="similarity">
    <text evidence="2 9">Belongs to the mitochondrial carrier (TC 2.A.29) family.</text>
</comment>
<keyword evidence="4 8" id="KW-0812">Transmembrane</keyword>
<dbReference type="PRINTS" id="PR00926">
    <property type="entry name" value="MITOCARRIER"/>
</dbReference>
<dbReference type="PANTHER" id="PTHR45618">
    <property type="entry name" value="MITOCHONDRIAL DICARBOXYLATE CARRIER-RELATED"/>
    <property type="match status" value="1"/>
</dbReference>
<keyword evidence="6" id="KW-1133">Transmembrane helix</keyword>
<evidence type="ECO:0000256" key="2">
    <source>
        <dbReference type="ARBA" id="ARBA00006375"/>
    </source>
</evidence>
<dbReference type="GO" id="GO:0055085">
    <property type="term" value="P:transmembrane transport"/>
    <property type="evidence" value="ECO:0007669"/>
    <property type="project" value="InterPro"/>
</dbReference>
<dbReference type="GO" id="GO:0016020">
    <property type="term" value="C:membrane"/>
    <property type="evidence" value="ECO:0007669"/>
    <property type="project" value="UniProtKB-SubCell"/>
</dbReference>
<evidence type="ECO:0000256" key="4">
    <source>
        <dbReference type="ARBA" id="ARBA00022692"/>
    </source>
</evidence>
<dbReference type="AlphaFoldDB" id="A0A7S0ZWB4"/>
<name>A0A7S0ZWB4_NOCSC</name>
<evidence type="ECO:0000256" key="8">
    <source>
        <dbReference type="PROSITE-ProRule" id="PRU00282"/>
    </source>
</evidence>